<dbReference type="Proteomes" id="UP001161247">
    <property type="component" value="Chromosome 6"/>
</dbReference>
<feature type="region of interest" description="Disordered" evidence="1">
    <location>
        <begin position="1"/>
        <end position="22"/>
    </location>
</feature>
<proteinExistence type="predicted"/>
<protein>
    <submittedName>
        <fullName evidence="2">OLC1v1007853C1</fullName>
    </submittedName>
</protein>
<evidence type="ECO:0000313" key="3">
    <source>
        <dbReference type="Proteomes" id="UP001161247"/>
    </source>
</evidence>
<keyword evidence="3" id="KW-1185">Reference proteome</keyword>
<dbReference type="Pfam" id="PF05056">
    <property type="entry name" value="DUF674"/>
    <property type="match status" value="1"/>
</dbReference>
<dbReference type="InterPro" id="IPR007750">
    <property type="entry name" value="DUF674"/>
</dbReference>
<dbReference type="EMBL" id="OX459123">
    <property type="protein sequence ID" value="CAI9108284.1"/>
    <property type="molecule type" value="Genomic_DNA"/>
</dbReference>
<dbReference type="PANTHER" id="PTHR33103:SF19">
    <property type="entry name" value="OS09G0544700 PROTEIN"/>
    <property type="match status" value="1"/>
</dbReference>
<evidence type="ECO:0000256" key="1">
    <source>
        <dbReference type="SAM" id="MobiDB-lite"/>
    </source>
</evidence>
<feature type="compositionally biased region" description="Basic and acidic residues" evidence="1">
    <location>
        <begin position="1"/>
        <end position="10"/>
    </location>
</feature>
<organism evidence="2 3">
    <name type="scientific">Oldenlandia corymbosa var. corymbosa</name>
    <dbReference type="NCBI Taxonomy" id="529605"/>
    <lineage>
        <taxon>Eukaryota</taxon>
        <taxon>Viridiplantae</taxon>
        <taxon>Streptophyta</taxon>
        <taxon>Embryophyta</taxon>
        <taxon>Tracheophyta</taxon>
        <taxon>Spermatophyta</taxon>
        <taxon>Magnoliopsida</taxon>
        <taxon>eudicotyledons</taxon>
        <taxon>Gunneridae</taxon>
        <taxon>Pentapetalae</taxon>
        <taxon>asterids</taxon>
        <taxon>lamiids</taxon>
        <taxon>Gentianales</taxon>
        <taxon>Rubiaceae</taxon>
        <taxon>Rubioideae</taxon>
        <taxon>Spermacoceae</taxon>
        <taxon>Hedyotis-Oldenlandia complex</taxon>
        <taxon>Oldenlandia</taxon>
    </lineage>
</organism>
<evidence type="ECO:0000313" key="2">
    <source>
        <dbReference type="EMBL" id="CAI9108284.1"/>
    </source>
</evidence>
<gene>
    <name evidence="2" type="ORF">OLC1_LOCUS16393</name>
</gene>
<dbReference type="AlphaFoldDB" id="A0AAV1DK64"/>
<sequence>MEKEKEKQTQSKENQNKNPSDASKPIYARLKLFIDTKNHRVIYAQVDKDDLEALFMVLVAPVSLMYSSVTVPNGYGNLGSFFCSMMNLFGPCIGPVRTIGSFTVPFSFEDGSTIDLSVPIAGLPGGKLYGESKAFYQCGENGCARNFCNEFGVVCPDCGRPMRISAKYVPSPPPAMEGVSSFMVLDDLKVMPSSTVSALDLLKKLNLTESDGLEERIVDIGDDELGQLMATSKETNNVLNAVFLHVFIT</sequence>
<name>A0AAV1DK64_OLDCO</name>
<accession>A0AAV1DK64</accession>
<dbReference type="PANTHER" id="PTHR33103">
    <property type="entry name" value="OS01G0153900 PROTEIN"/>
    <property type="match status" value="1"/>
</dbReference>
<reference evidence="2" key="1">
    <citation type="submission" date="2023-03" db="EMBL/GenBank/DDBJ databases">
        <authorList>
            <person name="Julca I."/>
        </authorList>
    </citation>
    <scope>NUCLEOTIDE SEQUENCE</scope>
</reference>